<dbReference type="AlphaFoldDB" id="A0A9P8YDR3"/>
<reference evidence="3" key="1">
    <citation type="journal article" date="2021" name="Nat. Commun.">
        <title>Genetic determinants of endophytism in the Arabidopsis root mycobiome.</title>
        <authorList>
            <person name="Mesny F."/>
            <person name="Miyauchi S."/>
            <person name="Thiergart T."/>
            <person name="Pickel B."/>
            <person name="Atanasova L."/>
            <person name="Karlsson M."/>
            <person name="Huettel B."/>
            <person name="Barry K.W."/>
            <person name="Haridas S."/>
            <person name="Chen C."/>
            <person name="Bauer D."/>
            <person name="Andreopoulos W."/>
            <person name="Pangilinan J."/>
            <person name="LaButti K."/>
            <person name="Riley R."/>
            <person name="Lipzen A."/>
            <person name="Clum A."/>
            <person name="Drula E."/>
            <person name="Henrissat B."/>
            <person name="Kohler A."/>
            <person name="Grigoriev I.V."/>
            <person name="Martin F.M."/>
            <person name="Hacquard S."/>
        </authorList>
    </citation>
    <scope>NUCLEOTIDE SEQUENCE</scope>
    <source>
        <strain evidence="3">MPI-CAGE-CH-0230</strain>
    </source>
</reference>
<feature type="compositionally biased region" description="Basic residues" evidence="1">
    <location>
        <begin position="521"/>
        <end position="538"/>
    </location>
</feature>
<dbReference type="Proteomes" id="UP000756346">
    <property type="component" value="Unassembled WGS sequence"/>
</dbReference>
<keyword evidence="2" id="KW-0732">Signal</keyword>
<evidence type="ECO:0000313" key="4">
    <source>
        <dbReference type="Proteomes" id="UP000756346"/>
    </source>
</evidence>
<proteinExistence type="predicted"/>
<accession>A0A9P8YDR3</accession>
<dbReference type="OrthoDB" id="5427350at2759"/>
<feature type="signal peptide" evidence="2">
    <location>
        <begin position="1"/>
        <end position="26"/>
    </location>
</feature>
<sequence>MPLPTLPSSLLFQVSLLLAQITHVAADAAVITDAEAYNRGDYGQWPTQAYHTLKIKTPRWFVHHFDRDHVSPETHLFMAPIIPGQSRTPMIFDASDLSLVYADPSWDGGNDAKIQWYQDKPYLTFFSGQDFTTHASGGGVMIDNSYKSAFNITTVGLPTGADNHEFQLTPDGGALVNNYHNIEMNTTSMGGPENGLVKTCAFQEVDIYTNELRFSWKALDHFKITESLGDKYYDDVGGWDWFHMNAISKTPKGDYLISVRHLKMIALISGKDGHVMWQIGGVNNSFKDLSEGRATNFGFQHNARFVDETMTELTLFDNQAMHPNSESPGCKERCSRGLRIRLDYVNMTAQVVSELWHPHSVQAWAEGGYHLLPNGHAMLAWGVVPSFTEHGPRGEVLMNIQSAAWSTIKDGGDHMYRVYKANWTGTPEWGPSIAVADSLVCVSWNGATEVKLWALYSGNKRTDVNVPATIVHKKGFETCITRPANAPFLRAEALDKDGKSLRETQVVEVPEGRLRPVGLGPRHHHHHHNHAHARGFTP</sequence>
<protein>
    <submittedName>
        <fullName evidence="3">ASST-domain-containing protein</fullName>
    </submittedName>
</protein>
<evidence type="ECO:0000313" key="3">
    <source>
        <dbReference type="EMBL" id="KAH7039932.1"/>
    </source>
</evidence>
<dbReference type="EMBL" id="JAGTJQ010000001">
    <property type="protein sequence ID" value="KAH7039932.1"/>
    <property type="molecule type" value="Genomic_DNA"/>
</dbReference>
<feature type="chain" id="PRO_5040413123" evidence="2">
    <location>
        <begin position="27"/>
        <end position="538"/>
    </location>
</feature>
<dbReference type="PANTHER" id="PTHR35340:SF5">
    <property type="entry name" value="ASST-DOMAIN-CONTAINING PROTEIN"/>
    <property type="match status" value="1"/>
</dbReference>
<comment type="caution">
    <text evidence="3">The sequence shown here is derived from an EMBL/GenBank/DDBJ whole genome shotgun (WGS) entry which is preliminary data.</text>
</comment>
<name>A0A9P8YDR3_9PEZI</name>
<dbReference type="RefSeq" id="XP_046017987.1">
    <property type="nucleotide sequence ID" value="XM_046149322.1"/>
</dbReference>
<feature type="region of interest" description="Disordered" evidence="1">
    <location>
        <begin position="517"/>
        <end position="538"/>
    </location>
</feature>
<dbReference type="GeneID" id="70178868"/>
<evidence type="ECO:0000256" key="1">
    <source>
        <dbReference type="SAM" id="MobiDB-lite"/>
    </source>
</evidence>
<dbReference type="Pfam" id="PF14269">
    <property type="entry name" value="Arylsulfotran_2"/>
    <property type="match status" value="1"/>
</dbReference>
<gene>
    <name evidence="3" type="ORF">B0I36DRAFT_234506</name>
</gene>
<evidence type="ECO:0000256" key="2">
    <source>
        <dbReference type="SAM" id="SignalP"/>
    </source>
</evidence>
<dbReference type="PANTHER" id="PTHR35340">
    <property type="entry name" value="PQQ ENZYME REPEAT PROTEIN-RELATED"/>
    <property type="match status" value="1"/>
</dbReference>
<organism evidence="3 4">
    <name type="scientific">Microdochium trichocladiopsis</name>
    <dbReference type="NCBI Taxonomy" id="1682393"/>
    <lineage>
        <taxon>Eukaryota</taxon>
        <taxon>Fungi</taxon>
        <taxon>Dikarya</taxon>
        <taxon>Ascomycota</taxon>
        <taxon>Pezizomycotina</taxon>
        <taxon>Sordariomycetes</taxon>
        <taxon>Xylariomycetidae</taxon>
        <taxon>Xylariales</taxon>
        <taxon>Microdochiaceae</taxon>
        <taxon>Microdochium</taxon>
    </lineage>
</organism>
<dbReference type="InterPro" id="IPR053143">
    <property type="entry name" value="Arylsulfate_ST"/>
</dbReference>
<keyword evidence="4" id="KW-1185">Reference proteome</keyword>
<dbReference type="InterPro" id="IPR039535">
    <property type="entry name" value="ASST-like"/>
</dbReference>